<dbReference type="InterPro" id="IPR004038">
    <property type="entry name" value="Ribosomal_eL8/eL30/eS12/Gad45"/>
</dbReference>
<dbReference type="EMBL" id="PGGS01000775">
    <property type="protein sequence ID" value="PNH01869.1"/>
    <property type="molecule type" value="Genomic_DNA"/>
</dbReference>
<evidence type="ECO:0000259" key="6">
    <source>
        <dbReference type="Pfam" id="PF01248"/>
    </source>
</evidence>
<evidence type="ECO:0000313" key="7">
    <source>
        <dbReference type="EMBL" id="PNH01869.1"/>
    </source>
</evidence>
<dbReference type="GO" id="GO:1990904">
    <property type="term" value="C:ribonucleoprotein complex"/>
    <property type="evidence" value="ECO:0007669"/>
    <property type="project" value="UniProtKB-KW"/>
</dbReference>
<dbReference type="Gene3D" id="3.30.1330.30">
    <property type="match status" value="1"/>
</dbReference>
<dbReference type="GO" id="GO:0003735">
    <property type="term" value="F:structural constituent of ribosome"/>
    <property type="evidence" value="ECO:0007669"/>
    <property type="project" value="InterPro"/>
</dbReference>
<organism evidence="7 8">
    <name type="scientific">Tetrabaena socialis</name>
    <dbReference type="NCBI Taxonomy" id="47790"/>
    <lineage>
        <taxon>Eukaryota</taxon>
        <taxon>Viridiplantae</taxon>
        <taxon>Chlorophyta</taxon>
        <taxon>core chlorophytes</taxon>
        <taxon>Chlorophyceae</taxon>
        <taxon>CS clade</taxon>
        <taxon>Chlamydomonadales</taxon>
        <taxon>Tetrabaenaceae</taxon>
        <taxon>Tetrabaena</taxon>
    </lineage>
</organism>
<evidence type="ECO:0000256" key="3">
    <source>
        <dbReference type="ARBA" id="ARBA00023274"/>
    </source>
</evidence>
<dbReference type="OrthoDB" id="10249311at2759"/>
<keyword evidence="3 4" id="KW-0687">Ribonucleoprotein</keyword>
<evidence type="ECO:0000313" key="8">
    <source>
        <dbReference type="Proteomes" id="UP000236333"/>
    </source>
</evidence>
<dbReference type="SUPFAM" id="SSF55315">
    <property type="entry name" value="L30e-like"/>
    <property type="match status" value="1"/>
</dbReference>
<dbReference type="PRINTS" id="PR00972">
    <property type="entry name" value="RIBSOMALS12E"/>
</dbReference>
<dbReference type="InterPro" id="IPR029064">
    <property type="entry name" value="Ribosomal_eL30-like_sf"/>
</dbReference>
<name>A0A2J7ZNM3_9CHLO</name>
<evidence type="ECO:0000256" key="5">
    <source>
        <dbReference type="SAM" id="MobiDB-lite"/>
    </source>
</evidence>
<feature type="compositionally biased region" description="Polar residues" evidence="5">
    <location>
        <begin position="173"/>
        <end position="183"/>
    </location>
</feature>
<proteinExistence type="inferred from homology"/>
<dbReference type="Pfam" id="PF01248">
    <property type="entry name" value="Ribosomal_L7Ae"/>
    <property type="match status" value="1"/>
</dbReference>
<evidence type="ECO:0000256" key="4">
    <source>
        <dbReference type="RuleBase" id="RU000670"/>
    </source>
</evidence>
<evidence type="ECO:0000256" key="2">
    <source>
        <dbReference type="ARBA" id="ARBA00022980"/>
    </source>
</evidence>
<feature type="region of interest" description="Disordered" evidence="5">
    <location>
        <begin position="150"/>
        <end position="183"/>
    </location>
</feature>
<dbReference type="PANTHER" id="PTHR11843">
    <property type="entry name" value="40S RIBOSOMAL PROTEIN S12"/>
    <property type="match status" value="1"/>
</dbReference>
<keyword evidence="8" id="KW-1185">Reference proteome</keyword>
<feature type="domain" description="Ribosomal protein eL8/eL30/eS12/Gadd45" evidence="6">
    <location>
        <begin position="26"/>
        <end position="103"/>
    </location>
</feature>
<dbReference type="GO" id="GO:0005840">
    <property type="term" value="C:ribosome"/>
    <property type="evidence" value="ECO:0007669"/>
    <property type="project" value="UniProtKB-KW"/>
</dbReference>
<protein>
    <recommendedName>
        <fullName evidence="4">40S ribosomal protein S12</fullName>
    </recommendedName>
</protein>
<reference evidence="7 8" key="1">
    <citation type="journal article" date="2017" name="Mol. Biol. Evol.">
        <title>The 4-celled Tetrabaena socialis nuclear genome reveals the essential components for genetic control of cell number at the origin of multicellularity in the volvocine lineage.</title>
        <authorList>
            <person name="Featherston J."/>
            <person name="Arakaki Y."/>
            <person name="Hanschen E.R."/>
            <person name="Ferris P.J."/>
            <person name="Michod R.E."/>
            <person name="Olson B.J.S.C."/>
            <person name="Nozaki H."/>
            <person name="Durand P.M."/>
        </authorList>
    </citation>
    <scope>NUCLEOTIDE SEQUENCE [LARGE SCALE GENOMIC DNA]</scope>
    <source>
        <strain evidence="7 8">NIES-571</strain>
    </source>
</reference>
<dbReference type="GO" id="GO:0006412">
    <property type="term" value="P:translation"/>
    <property type="evidence" value="ECO:0007669"/>
    <property type="project" value="InterPro"/>
</dbReference>
<dbReference type="Proteomes" id="UP000236333">
    <property type="component" value="Unassembled WGS sequence"/>
</dbReference>
<dbReference type="AlphaFoldDB" id="A0A2J7ZNM3"/>
<keyword evidence="2 4" id="KW-0689">Ribosomal protein</keyword>
<evidence type="ECO:0000256" key="1">
    <source>
        <dbReference type="ARBA" id="ARBA00005824"/>
    </source>
</evidence>
<comment type="similarity">
    <text evidence="1 4">Belongs to the eukaryotic ribosomal protein eS12 family.</text>
</comment>
<dbReference type="InterPro" id="IPR000530">
    <property type="entry name" value="Ribosomal_eS12"/>
</dbReference>
<comment type="caution">
    <text evidence="7">The sequence shown here is derived from an EMBL/GenBank/DDBJ whole genome shotgun (WGS) entry which is preliminary data.</text>
</comment>
<gene>
    <name evidence="7" type="ORF">TSOC_012209</name>
</gene>
<accession>A0A2J7ZNM3</accession>
<sequence>MSEGEAAPVVVEEAPAPGEPMDINTAVQMVLKKALAHDGLCRGLHEACRSIEKGQAQLCILAEDCNQPDYKKLIEALCAEHNVNLISVPENKQLGQWCGLLQRRRQPSLRGRRRRQQRLAAGHRRRQLHSLRQRGVKLLAAFRQLLPQRGGGALPRGRGARAQIEKRLYGPSTKRSYGSKHSM</sequence>